<dbReference type="FunFam" id="1.20.1540.10:FF:000008">
    <property type="entry name" value="RHOMBOID-like protein 13"/>
    <property type="match status" value="1"/>
</dbReference>
<keyword evidence="11" id="KW-1185">Reference proteome</keyword>
<dbReference type="GeneID" id="111247546"/>
<feature type="transmembrane region" description="Helical" evidence="8">
    <location>
        <begin position="107"/>
        <end position="131"/>
    </location>
</feature>
<sequence length="276" mass="30910">MQRRSRDNLGVILLIQHLIFTIGIENIPPVTLSAIGLQIALYLGAIKVPWGTLQDGCISAYTIIELREFYRIFSSVVEHADSMHLYYNMASFAWKGIILESAVGAPFFAYMLVVFSILTGALSVAIYYALAILITPQFMFSCSVGFSGVIFALKVIINRVYPDVYPTIAGFQVRVPGGMYVWLELLMLSLIAPGVSFVGHLSGIIVGLAYSKGWLHPIFDAFGVFTGYNPHRQWARSYNNRRTGGGATRQPGWNSEYPHQSQYNSGYERTYTFFQR</sequence>
<keyword evidence="3" id="KW-0645">Protease</keyword>
<proteinExistence type="inferred from homology"/>
<reference evidence="10" key="1">
    <citation type="submission" date="2021-01" db="UniProtKB">
        <authorList>
            <consortium name="EnsemblMetazoa"/>
        </authorList>
    </citation>
    <scope>IDENTIFICATION</scope>
</reference>
<keyword evidence="5" id="KW-0378">Hydrolase</keyword>
<dbReference type="RefSeq" id="XP_022654328.1">
    <property type="nucleotide sequence ID" value="XM_022798593.1"/>
</dbReference>
<dbReference type="AlphaFoldDB" id="A0A7M7M713"/>
<dbReference type="KEGG" id="vde:111247546"/>
<feature type="domain" description="Peptidase S54 rhomboid" evidence="9">
    <location>
        <begin position="67"/>
        <end position="211"/>
    </location>
</feature>
<evidence type="ECO:0000256" key="3">
    <source>
        <dbReference type="ARBA" id="ARBA00022670"/>
    </source>
</evidence>
<evidence type="ECO:0000256" key="1">
    <source>
        <dbReference type="ARBA" id="ARBA00004141"/>
    </source>
</evidence>
<evidence type="ECO:0000259" key="9">
    <source>
        <dbReference type="Pfam" id="PF01694"/>
    </source>
</evidence>
<dbReference type="RefSeq" id="XP_022654324.1">
    <property type="nucleotide sequence ID" value="XM_022798589.1"/>
</dbReference>
<dbReference type="PANTHER" id="PTHR43066">
    <property type="entry name" value="RHOMBOID-RELATED PROTEIN"/>
    <property type="match status" value="1"/>
</dbReference>
<comment type="subcellular location">
    <subcellularLocation>
        <location evidence="1">Membrane</location>
        <topology evidence="1">Multi-pass membrane protein</topology>
    </subcellularLocation>
</comment>
<dbReference type="InterPro" id="IPR035952">
    <property type="entry name" value="Rhomboid-like_sf"/>
</dbReference>
<dbReference type="EnsemblMetazoa" id="XM_022798590">
    <property type="protein sequence ID" value="XP_022654325"/>
    <property type="gene ID" value="LOC111247546"/>
</dbReference>
<dbReference type="OrthoDB" id="10257275at2759"/>
<dbReference type="PANTHER" id="PTHR43066:SF1">
    <property type="entry name" value="RHOMBOID PROTEIN 2"/>
    <property type="match status" value="1"/>
</dbReference>
<comment type="similarity">
    <text evidence="2">Belongs to the peptidase S54 family.</text>
</comment>
<dbReference type="RefSeq" id="XP_022654325.1">
    <property type="nucleotide sequence ID" value="XM_022798590.1"/>
</dbReference>
<name>A0A7M7M713_VARDE</name>
<dbReference type="EnsemblMetazoa" id="XM_022798589">
    <property type="protein sequence ID" value="XP_022654324"/>
    <property type="gene ID" value="LOC111247546"/>
</dbReference>
<keyword evidence="7 8" id="KW-0472">Membrane</keyword>
<dbReference type="GO" id="GO:0004252">
    <property type="term" value="F:serine-type endopeptidase activity"/>
    <property type="evidence" value="ECO:0007669"/>
    <property type="project" value="InterPro"/>
</dbReference>
<organism evidence="10 11">
    <name type="scientific">Varroa destructor</name>
    <name type="common">Honeybee mite</name>
    <dbReference type="NCBI Taxonomy" id="109461"/>
    <lineage>
        <taxon>Eukaryota</taxon>
        <taxon>Metazoa</taxon>
        <taxon>Ecdysozoa</taxon>
        <taxon>Arthropoda</taxon>
        <taxon>Chelicerata</taxon>
        <taxon>Arachnida</taxon>
        <taxon>Acari</taxon>
        <taxon>Parasitiformes</taxon>
        <taxon>Mesostigmata</taxon>
        <taxon>Gamasina</taxon>
        <taxon>Dermanyssoidea</taxon>
        <taxon>Varroidae</taxon>
        <taxon>Varroa</taxon>
    </lineage>
</organism>
<dbReference type="OMA" id="VWVELIL"/>
<feature type="transmembrane region" description="Helical" evidence="8">
    <location>
        <begin position="185"/>
        <end position="210"/>
    </location>
</feature>
<protein>
    <recommendedName>
        <fullName evidence="9">Peptidase S54 rhomboid domain-containing protein</fullName>
    </recommendedName>
</protein>
<dbReference type="InterPro" id="IPR022764">
    <property type="entry name" value="Peptidase_S54_rhomboid_dom"/>
</dbReference>
<dbReference type="Gene3D" id="1.20.1540.10">
    <property type="entry name" value="Rhomboid-like"/>
    <property type="match status" value="1"/>
</dbReference>
<evidence type="ECO:0000256" key="6">
    <source>
        <dbReference type="ARBA" id="ARBA00022989"/>
    </source>
</evidence>
<dbReference type="Pfam" id="PF01694">
    <property type="entry name" value="Rhomboid"/>
    <property type="match status" value="1"/>
</dbReference>
<dbReference type="GO" id="GO:0016020">
    <property type="term" value="C:membrane"/>
    <property type="evidence" value="ECO:0007669"/>
    <property type="project" value="UniProtKB-SubCell"/>
</dbReference>
<dbReference type="EnsemblMetazoa" id="XM_022798588">
    <property type="protein sequence ID" value="XP_022654323"/>
    <property type="gene ID" value="LOC111247546"/>
</dbReference>
<dbReference type="InParanoid" id="A0A7M7M713"/>
<feature type="transmembrane region" description="Helical" evidence="8">
    <location>
        <begin position="138"/>
        <end position="157"/>
    </location>
</feature>
<dbReference type="Proteomes" id="UP000594260">
    <property type="component" value="Unplaced"/>
</dbReference>
<feature type="transmembrane region" description="Helical" evidence="8">
    <location>
        <begin position="7"/>
        <end position="24"/>
    </location>
</feature>
<dbReference type="EnsemblMetazoa" id="XM_022798593">
    <property type="protein sequence ID" value="XP_022654328"/>
    <property type="gene ID" value="LOC111247546"/>
</dbReference>
<evidence type="ECO:0000256" key="7">
    <source>
        <dbReference type="ARBA" id="ARBA00023136"/>
    </source>
</evidence>
<dbReference type="GO" id="GO:0006508">
    <property type="term" value="P:proteolysis"/>
    <property type="evidence" value="ECO:0007669"/>
    <property type="project" value="UniProtKB-KW"/>
</dbReference>
<keyword evidence="6 8" id="KW-1133">Transmembrane helix</keyword>
<evidence type="ECO:0000313" key="10">
    <source>
        <dbReference type="EnsemblMetazoa" id="XP_022654323"/>
    </source>
</evidence>
<dbReference type="EnsemblMetazoa" id="XM_022798591">
    <property type="protein sequence ID" value="XP_022654326"/>
    <property type="gene ID" value="LOC111247546"/>
</dbReference>
<dbReference type="RefSeq" id="XP_022654326.1">
    <property type="nucleotide sequence ID" value="XM_022798591.1"/>
</dbReference>
<evidence type="ECO:0000256" key="4">
    <source>
        <dbReference type="ARBA" id="ARBA00022692"/>
    </source>
</evidence>
<dbReference type="SUPFAM" id="SSF144091">
    <property type="entry name" value="Rhomboid-like"/>
    <property type="match status" value="1"/>
</dbReference>
<evidence type="ECO:0000256" key="5">
    <source>
        <dbReference type="ARBA" id="ARBA00022801"/>
    </source>
</evidence>
<evidence type="ECO:0000256" key="8">
    <source>
        <dbReference type="SAM" id="Phobius"/>
    </source>
</evidence>
<keyword evidence="4 8" id="KW-0812">Transmembrane</keyword>
<evidence type="ECO:0000313" key="11">
    <source>
        <dbReference type="Proteomes" id="UP000594260"/>
    </source>
</evidence>
<dbReference type="RefSeq" id="XP_022654327.1">
    <property type="nucleotide sequence ID" value="XM_022798592.1"/>
</dbReference>
<dbReference type="EnsemblMetazoa" id="XM_022798592">
    <property type="protein sequence ID" value="XP_022654327"/>
    <property type="gene ID" value="LOC111247546"/>
</dbReference>
<accession>A0A7M7M713</accession>
<dbReference type="RefSeq" id="XP_022654323.1">
    <property type="nucleotide sequence ID" value="XM_022798588.1"/>
</dbReference>
<evidence type="ECO:0000256" key="2">
    <source>
        <dbReference type="ARBA" id="ARBA00009045"/>
    </source>
</evidence>